<organism evidence="2 3">
    <name type="scientific">Jimgerdemannia flammicorona</name>
    <dbReference type="NCBI Taxonomy" id="994334"/>
    <lineage>
        <taxon>Eukaryota</taxon>
        <taxon>Fungi</taxon>
        <taxon>Fungi incertae sedis</taxon>
        <taxon>Mucoromycota</taxon>
        <taxon>Mucoromycotina</taxon>
        <taxon>Endogonomycetes</taxon>
        <taxon>Endogonales</taxon>
        <taxon>Endogonaceae</taxon>
        <taxon>Jimgerdemannia</taxon>
    </lineage>
</organism>
<accession>A0A433QHT2</accession>
<feature type="region of interest" description="Disordered" evidence="1">
    <location>
        <begin position="70"/>
        <end position="130"/>
    </location>
</feature>
<comment type="caution">
    <text evidence="2">The sequence shown here is derived from an EMBL/GenBank/DDBJ whole genome shotgun (WGS) entry which is preliminary data.</text>
</comment>
<feature type="compositionally biased region" description="Polar residues" evidence="1">
    <location>
        <begin position="99"/>
        <end position="110"/>
    </location>
</feature>
<dbReference type="Proteomes" id="UP000274822">
    <property type="component" value="Unassembled WGS sequence"/>
</dbReference>
<name>A0A433QHT2_9FUNG</name>
<keyword evidence="3" id="KW-1185">Reference proteome</keyword>
<proteinExistence type="predicted"/>
<evidence type="ECO:0000313" key="2">
    <source>
        <dbReference type="EMBL" id="RUS29380.1"/>
    </source>
</evidence>
<protein>
    <submittedName>
        <fullName evidence="2">Uncharacterized protein</fullName>
    </submittedName>
</protein>
<feature type="compositionally biased region" description="Pro residues" evidence="1">
    <location>
        <begin position="119"/>
        <end position="130"/>
    </location>
</feature>
<gene>
    <name evidence="2" type="ORF">BC938DRAFT_480730</name>
</gene>
<evidence type="ECO:0000256" key="1">
    <source>
        <dbReference type="SAM" id="MobiDB-lite"/>
    </source>
</evidence>
<sequence length="130" mass="14072">MPRCITSSLLFVHVLPPHPHLRAPVLAPPSSVIAPPPTLPSLAQPTLLRALPLHLIHSIALTLSLLLRSQTSPSPSPLVPSLQNHQPRPEKPPLPLSHSPAQANTSQIRQDMSRMRTASPPPTHRLLPPP</sequence>
<evidence type="ECO:0000313" key="3">
    <source>
        <dbReference type="Proteomes" id="UP000274822"/>
    </source>
</evidence>
<dbReference type="AlphaFoldDB" id="A0A433QHT2"/>
<reference evidence="2 3" key="1">
    <citation type="journal article" date="2018" name="New Phytol.">
        <title>Phylogenomics of Endogonaceae and evolution of mycorrhizas within Mucoromycota.</title>
        <authorList>
            <person name="Chang Y."/>
            <person name="Desiro A."/>
            <person name="Na H."/>
            <person name="Sandor L."/>
            <person name="Lipzen A."/>
            <person name="Clum A."/>
            <person name="Barry K."/>
            <person name="Grigoriev I.V."/>
            <person name="Martin F.M."/>
            <person name="Stajich J.E."/>
            <person name="Smith M.E."/>
            <person name="Bonito G."/>
            <person name="Spatafora J.W."/>
        </authorList>
    </citation>
    <scope>NUCLEOTIDE SEQUENCE [LARGE SCALE GENOMIC DNA]</scope>
    <source>
        <strain evidence="2 3">AD002</strain>
    </source>
</reference>
<dbReference type="EMBL" id="RBNJ01005232">
    <property type="protein sequence ID" value="RUS29380.1"/>
    <property type="molecule type" value="Genomic_DNA"/>
</dbReference>